<dbReference type="GeneID" id="20246414"/>
<sequence length="292" mass="33471">MHEFSRKTIDDVFRIVGKQITIRNMALLSMTYKGSLSDDLIPKVKDGHTLLLALGKMGRIDETNFQHIISLFRILTRHDLIHMMTMRERKPVVEQDPVEAYLEADCKSTGPSTSRQAEDSCNNQSLNLNNGSSTRKRKSQMNSKKNFKKVKTETLQEEKIEDNIFKKRESCDIRLRVKAEYSQHSNALDGNIFSDKPDLLERQFEKFAQANTILKSRDLGSIVCDIKFCELTYLDAFWRDYINGSLLEALKGVFITDSLKQAVGHESIRLLVSVDEDDYEAGRLKLLSNLKS</sequence>
<dbReference type="AlphaFoldDB" id="V4CDL2"/>
<name>V4CDL2_LOTGI</name>
<keyword evidence="3" id="KW-0805">Transcription regulation</keyword>
<feature type="compositionally biased region" description="Low complexity" evidence="7">
    <location>
        <begin position="120"/>
        <end position="133"/>
    </location>
</feature>
<feature type="compositionally biased region" description="Basic residues" evidence="7">
    <location>
        <begin position="134"/>
        <end position="149"/>
    </location>
</feature>
<dbReference type="RefSeq" id="XP_009049201.1">
    <property type="nucleotide sequence ID" value="XM_009050953.1"/>
</dbReference>
<keyword evidence="4" id="KW-0238">DNA-binding</keyword>
<evidence type="ECO:0000256" key="7">
    <source>
        <dbReference type="SAM" id="MobiDB-lite"/>
    </source>
</evidence>
<evidence type="ECO:0000313" key="10">
    <source>
        <dbReference type="Proteomes" id="UP000030746"/>
    </source>
</evidence>
<dbReference type="GO" id="GO:0005730">
    <property type="term" value="C:nucleolus"/>
    <property type="evidence" value="ECO:0007669"/>
    <property type="project" value="UniProtKB-SubCell"/>
</dbReference>
<feature type="region of interest" description="Disordered" evidence="7">
    <location>
        <begin position="106"/>
        <end position="150"/>
    </location>
</feature>
<dbReference type="Pfam" id="PF20694">
    <property type="entry name" value="TRADD-like_N"/>
    <property type="match status" value="1"/>
</dbReference>
<dbReference type="InterPro" id="IPR049341">
    <property type="entry name" value="TRADD-like_N"/>
</dbReference>
<keyword evidence="10" id="KW-1185">Reference proteome</keyword>
<evidence type="ECO:0000256" key="4">
    <source>
        <dbReference type="ARBA" id="ARBA00023125"/>
    </source>
</evidence>
<dbReference type="PROSITE" id="PS50168">
    <property type="entry name" value="DED"/>
    <property type="match status" value="1"/>
</dbReference>
<protein>
    <recommendedName>
        <fullName evidence="8">DED domain-containing protein</fullName>
    </recommendedName>
</protein>
<dbReference type="Gene3D" id="1.10.533.10">
    <property type="entry name" value="Death Domain, Fas"/>
    <property type="match status" value="1"/>
</dbReference>
<evidence type="ECO:0000313" key="9">
    <source>
        <dbReference type="EMBL" id="ESP00010.1"/>
    </source>
</evidence>
<dbReference type="SUPFAM" id="SSF47986">
    <property type="entry name" value="DEATH domain"/>
    <property type="match status" value="1"/>
</dbReference>
<keyword evidence="5" id="KW-0804">Transcription</keyword>
<keyword evidence="6" id="KW-0539">Nucleus</keyword>
<evidence type="ECO:0000259" key="8">
    <source>
        <dbReference type="PROSITE" id="PS50168"/>
    </source>
</evidence>
<dbReference type="Proteomes" id="UP000030746">
    <property type="component" value="Unassembled WGS sequence"/>
</dbReference>
<dbReference type="OMA" id="PQPSKTX"/>
<proteinExistence type="predicted"/>
<dbReference type="InterPro" id="IPR038856">
    <property type="entry name" value="DEDD/DEDD2"/>
</dbReference>
<feature type="domain" description="DED" evidence="8">
    <location>
        <begin position="8"/>
        <end position="86"/>
    </location>
</feature>
<evidence type="ECO:0000256" key="2">
    <source>
        <dbReference type="ARBA" id="ARBA00022703"/>
    </source>
</evidence>
<dbReference type="HOGENOM" id="CLU_053869_0_0_1"/>
<dbReference type="GO" id="GO:0008625">
    <property type="term" value="P:extrinsic apoptotic signaling pathway via death domain receptors"/>
    <property type="evidence" value="ECO:0007669"/>
    <property type="project" value="TreeGrafter"/>
</dbReference>
<dbReference type="PANTHER" id="PTHR15205">
    <property type="entry name" value="DEATH EFFECTOR DOMAIN-CONTAINING PROTEIN"/>
    <property type="match status" value="1"/>
</dbReference>
<gene>
    <name evidence="9" type="ORF">LOTGIDRAFT_213215</name>
</gene>
<dbReference type="PANTHER" id="PTHR15205:SF0">
    <property type="entry name" value="DED DOMAIN-CONTAINING PROTEIN"/>
    <property type="match status" value="1"/>
</dbReference>
<evidence type="ECO:0000256" key="3">
    <source>
        <dbReference type="ARBA" id="ARBA00023015"/>
    </source>
</evidence>
<organism evidence="9 10">
    <name type="scientific">Lottia gigantea</name>
    <name type="common">Giant owl limpet</name>
    <dbReference type="NCBI Taxonomy" id="225164"/>
    <lineage>
        <taxon>Eukaryota</taxon>
        <taxon>Metazoa</taxon>
        <taxon>Spiralia</taxon>
        <taxon>Lophotrochozoa</taxon>
        <taxon>Mollusca</taxon>
        <taxon>Gastropoda</taxon>
        <taxon>Patellogastropoda</taxon>
        <taxon>Lottioidea</taxon>
        <taxon>Lottiidae</taxon>
        <taxon>Lottia</taxon>
    </lineage>
</organism>
<comment type="subcellular location">
    <subcellularLocation>
        <location evidence="1">Nucleus</location>
        <location evidence="1">Nucleolus</location>
    </subcellularLocation>
</comment>
<evidence type="ECO:0000256" key="1">
    <source>
        <dbReference type="ARBA" id="ARBA00004604"/>
    </source>
</evidence>
<dbReference type="EMBL" id="KB200869">
    <property type="protein sequence ID" value="ESP00010.1"/>
    <property type="molecule type" value="Genomic_DNA"/>
</dbReference>
<dbReference type="STRING" id="225164.V4CDL2"/>
<dbReference type="GO" id="GO:0003677">
    <property type="term" value="F:DNA binding"/>
    <property type="evidence" value="ECO:0007669"/>
    <property type="project" value="UniProtKB-KW"/>
</dbReference>
<accession>V4CDL2</accession>
<dbReference type="GO" id="GO:0042981">
    <property type="term" value="P:regulation of apoptotic process"/>
    <property type="evidence" value="ECO:0007669"/>
    <property type="project" value="InterPro"/>
</dbReference>
<dbReference type="OrthoDB" id="6422954at2759"/>
<dbReference type="InterPro" id="IPR011029">
    <property type="entry name" value="DEATH-like_dom_sf"/>
</dbReference>
<reference evidence="9 10" key="1">
    <citation type="journal article" date="2013" name="Nature">
        <title>Insights into bilaterian evolution from three spiralian genomes.</title>
        <authorList>
            <person name="Simakov O."/>
            <person name="Marletaz F."/>
            <person name="Cho S.J."/>
            <person name="Edsinger-Gonzales E."/>
            <person name="Havlak P."/>
            <person name="Hellsten U."/>
            <person name="Kuo D.H."/>
            <person name="Larsson T."/>
            <person name="Lv J."/>
            <person name="Arendt D."/>
            <person name="Savage R."/>
            <person name="Osoegawa K."/>
            <person name="de Jong P."/>
            <person name="Grimwood J."/>
            <person name="Chapman J.A."/>
            <person name="Shapiro H."/>
            <person name="Aerts A."/>
            <person name="Otillar R.P."/>
            <person name="Terry A.Y."/>
            <person name="Boore J.L."/>
            <person name="Grigoriev I.V."/>
            <person name="Lindberg D.R."/>
            <person name="Seaver E.C."/>
            <person name="Weisblat D.A."/>
            <person name="Putnam N.H."/>
            <person name="Rokhsar D.S."/>
        </authorList>
    </citation>
    <scope>NUCLEOTIDE SEQUENCE [LARGE SCALE GENOMIC DNA]</scope>
</reference>
<dbReference type="CTD" id="20246414"/>
<evidence type="ECO:0000256" key="5">
    <source>
        <dbReference type="ARBA" id="ARBA00023163"/>
    </source>
</evidence>
<keyword evidence="2" id="KW-0053">Apoptosis</keyword>
<evidence type="ECO:0000256" key="6">
    <source>
        <dbReference type="ARBA" id="ARBA00023242"/>
    </source>
</evidence>
<dbReference type="InterPro" id="IPR001875">
    <property type="entry name" value="DED_dom"/>
</dbReference>
<dbReference type="KEGG" id="lgi:LOTGIDRAFT_213215"/>